<comment type="subcellular location">
    <subcellularLocation>
        <location evidence="1">Membrane</location>
        <topology evidence="1">Multi-pass membrane protein</topology>
    </subcellularLocation>
</comment>
<accession>A0A4P9ZZ80</accession>
<keyword evidence="4 6" id="KW-1133">Transmembrane helix</keyword>
<keyword evidence="3 6" id="KW-0812">Transmembrane</keyword>
<dbReference type="GO" id="GO:0005778">
    <property type="term" value="C:peroxisomal membrane"/>
    <property type="evidence" value="ECO:0007669"/>
    <property type="project" value="TreeGrafter"/>
</dbReference>
<feature type="transmembrane region" description="Helical" evidence="6">
    <location>
        <begin position="122"/>
        <end position="146"/>
    </location>
</feature>
<dbReference type="AlphaFoldDB" id="A0A4P9ZZ80"/>
<evidence type="ECO:0000256" key="5">
    <source>
        <dbReference type="ARBA" id="ARBA00023136"/>
    </source>
</evidence>
<dbReference type="PANTHER" id="PTHR11266:SF93">
    <property type="entry name" value="INTEGRAL MEMBRANE PROTEIN 25D9-6"/>
    <property type="match status" value="1"/>
</dbReference>
<evidence type="ECO:0000256" key="1">
    <source>
        <dbReference type="ARBA" id="ARBA00004141"/>
    </source>
</evidence>
<keyword evidence="8" id="KW-1185">Reference proteome</keyword>
<gene>
    <name evidence="7" type="ORF">BJ085DRAFT_19202</name>
</gene>
<evidence type="ECO:0000256" key="4">
    <source>
        <dbReference type="ARBA" id="ARBA00022989"/>
    </source>
</evidence>
<evidence type="ECO:0000313" key="7">
    <source>
        <dbReference type="EMBL" id="RKP38110.1"/>
    </source>
</evidence>
<evidence type="ECO:0000256" key="6">
    <source>
        <dbReference type="RuleBase" id="RU363053"/>
    </source>
</evidence>
<evidence type="ECO:0000256" key="3">
    <source>
        <dbReference type="ARBA" id="ARBA00022692"/>
    </source>
</evidence>
<sequence>MALLSKQLNTLARAYVGHLERKPLLTKAATAGVLLGLQEYLAQALSGTRATHPPKGSSLAPLPQDSPHLAVVKALGRRLDPKVVQMALYGFFLSGPLGHFLYELLGRALAKRKGPLVPVLMLLGANLLISPIQNAVYLMAMAFIAGQRHPAQLVTVVRQQLLRLQKISWALFPLVQLIANRYLRPPLWVPFFNVVGFVFGLYINTRAKLQAQRARKSRDNEPGDDAQS</sequence>
<dbReference type="STRING" id="215637.A0A4P9ZZ80"/>
<evidence type="ECO:0008006" key="9">
    <source>
        <dbReference type="Google" id="ProtNLM"/>
    </source>
</evidence>
<evidence type="ECO:0000256" key="2">
    <source>
        <dbReference type="ARBA" id="ARBA00006824"/>
    </source>
</evidence>
<dbReference type="PANTHER" id="PTHR11266">
    <property type="entry name" value="PEROXISOMAL MEMBRANE PROTEIN 2, PXMP2 MPV17"/>
    <property type="match status" value="1"/>
</dbReference>
<organism evidence="7 8">
    <name type="scientific">Dimargaris cristalligena</name>
    <dbReference type="NCBI Taxonomy" id="215637"/>
    <lineage>
        <taxon>Eukaryota</taxon>
        <taxon>Fungi</taxon>
        <taxon>Fungi incertae sedis</taxon>
        <taxon>Zoopagomycota</taxon>
        <taxon>Kickxellomycotina</taxon>
        <taxon>Dimargaritomycetes</taxon>
        <taxon>Dimargaritales</taxon>
        <taxon>Dimargaritaceae</taxon>
        <taxon>Dimargaris</taxon>
    </lineage>
</organism>
<dbReference type="Proteomes" id="UP000268162">
    <property type="component" value="Unassembled WGS sequence"/>
</dbReference>
<dbReference type="OrthoDB" id="860at2759"/>
<proteinExistence type="inferred from homology"/>
<protein>
    <recommendedName>
        <fullName evidence="9">Integral membrane protein</fullName>
    </recommendedName>
</protein>
<reference evidence="8" key="1">
    <citation type="journal article" date="2018" name="Nat. Microbiol.">
        <title>Leveraging single-cell genomics to expand the fungal tree of life.</title>
        <authorList>
            <person name="Ahrendt S.R."/>
            <person name="Quandt C.A."/>
            <person name="Ciobanu D."/>
            <person name="Clum A."/>
            <person name="Salamov A."/>
            <person name="Andreopoulos B."/>
            <person name="Cheng J.F."/>
            <person name="Woyke T."/>
            <person name="Pelin A."/>
            <person name="Henrissat B."/>
            <person name="Reynolds N.K."/>
            <person name="Benny G.L."/>
            <person name="Smith M.E."/>
            <person name="James T.Y."/>
            <person name="Grigoriev I.V."/>
        </authorList>
    </citation>
    <scope>NUCLEOTIDE SEQUENCE [LARGE SCALE GENOMIC DNA]</scope>
    <source>
        <strain evidence="8">RSA 468</strain>
    </source>
</reference>
<evidence type="ECO:0000313" key="8">
    <source>
        <dbReference type="Proteomes" id="UP000268162"/>
    </source>
</evidence>
<name>A0A4P9ZZ80_9FUNG</name>
<dbReference type="InterPro" id="IPR007248">
    <property type="entry name" value="Mpv17_PMP22"/>
</dbReference>
<feature type="transmembrane region" description="Helical" evidence="6">
    <location>
        <begin position="189"/>
        <end position="207"/>
    </location>
</feature>
<dbReference type="Pfam" id="PF04117">
    <property type="entry name" value="Mpv17_PMP22"/>
    <property type="match status" value="1"/>
</dbReference>
<dbReference type="EMBL" id="ML002403">
    <property type="protein sequence ID" value="RKP38110.1"/>
    <property type="molecule type" value="Genomic_DNA"/>
</dbReference>
<keyword evidence="5 6" id="KW-0472">Membrane</keyword>
<comment type="similarity">
    <text evidence="2 6">Belongs to the peroxisomal membrane protein PXMP2/4 family.</text>
</comment>
<feature type="transmembrane region" description="Helical" evidence="6">
    <location>
        <begin position="83"/>
        <end position="102"/>
    </location>
</feature>